<reference evidence="1 2" key="1">
    <citation type="submission" date="2024-01" db="EMBL/GenBank/DDBJ databases">
        <title>The genomes of 5 underutilized Papilionoideae crops provide insights into root nodulation and disease resistanc.</title>
        <authorList>
            <person name="Jiang F."/>
        </authorList>
    </citation>
    <scope>NUCLEOTIDE SEQUENCE [LARGE SCALE GENOMIC DNA]</scope>
    <source>
        <strain evidence="1">LVBAO_FW01</strain>
        <tissue evidence="1">Leaves</tissue>
    </source>
</reference>
<gene>
    <name evidence="1" type="ORF">VNO77_18964</name>
</gene>
<dbReference type="EMBL" id="JAYMYQ010000004">
    <property type="protein sequence ID" value="KAK7338357.1"/>
    <property type="molecule type" value="Genomic_DNA"/>
</dbReference>
<name>A0AAN9QK37_CANGL</name>
<dbReference type="AlphaFoldDB" id="A0AAN9QK37"/>
<protein>
    <submittedName>
        <fullName evidence="1">Uncharacterized protein</fullName>
    </submittedName>
</protein>
<dbReference type="Proteomes" id="UP001367508">
    <property type="component" value="Unassembled WGS sequence"/>
</dbReference>
<evidence type="ECO:0000313" key="2">
    <source>
        <dbReference type="Proteomes" id="UP001367508"/>
    </source>
</evidence>
<keyword evidence="2" id="KW-1185">Reference proteome</keyword>
<evidence type="ECO:0000313" key="1">
    <source>
        <dbReference type="EMBL" id="KAK7338357.1"/>
    </source>
</evidence>
<organism evidence="1 2">
    <name type="scientific">Canavalia gladiata</name>
    <name type="common">Sword bean</name>
    <name type="synonym">Dolichos gladiatus</name>
    <dbReference type="NCBI Taxonomy" id="3824"/>
    <lineage>
        <taxon>Eukaryota</taxon>
        <taxon>Viridiplantae</taxon>
        <taxon>Streptophyta</taxon>
        <taxon>Embryophyta</taxon>
        <taxon>Tracheophyta</taxon>
        <taxon>Spermatophyta</taxon>
        <taxon>Magnoliopsida</taxon>
        <taxon>eudicotyledons</taxon>
        <taxon>Gunneridae</taxon>
        <taxon>Pentapetalae</taxon>
        <taxon>rosids</taxon>
        <taxon>fabids</taxon>
        <taxon>Fabales</taxon>
        <taxon>Fabaceae</taxon>
        <taxon>Papilionoideae</taxon>
        <taxon>50 kb inversion clade</taxon>
        <taxon>NPAAA clade</taxon>
        <taxon>indigoferoid/millettioid clade</taxon>
        <taxon>Phaseoleae</taxon>
        <taxon>Canavalia</taxon>
    </lineage>
</organism>
<proteinExistence type="predicted"/>
<comment type="caution">
    <text evidence="1">The sequence shown here is derived from an EMBL/GenBank/DDBJ whole genome shotgun (WGS) entry which is preliminary data.</text>
</comment>
<accession>A0AAN9QK37</accession>
<sequence>MTGYRRLQQMVTAWINLKGSMSLSFILLRAVNWPIGDLSCMLINRTPARINHAQTLLTIQPKMTLISVFMEQGRRALFLSERSYNHWVKSHSYFLELLAKIGRHSYCLEAATAVTKPNQKPRESSPIFCKSVFPCSSESMSLLHVRDLLPVWYFDIAISDHPEWCLATRRIPVSSIELFRRSLFTVRSWSARKTETAIRSTPTNTPLRDMKVRCLATRRIPVSSIELFRRSLFTVSSRIGQSFLYLVKTEEILQESWISKILKQNMVLGFHKEKNLFNSHKTCRDQQESNIIYIRISGDHNHIGKLEMLVGVRLLVPFVQVKSNCQLGKIRLIPILPEPEKFS</sequence>